<accession>A0ABR2KW42</accession>
<dbReference type="Proteomes" id="UP001470230">
    <property type="component" value="Unassembled WGS sequence"/>
</dbReference>
<comment type="caution">
    <text evidence="3">The sequence shown here is derived from an EMBL/GenBank/DDBJ whole genome shotgun (WGS) entry which is preliminary data.</text>
</comment>
<dbReference type="InterPro" id="IPR050235">
    <property type="entry name" value="CK1_Ser-Thr_kinase"/>
</dbReference>
<feature type="region of interest" description="Disordered" evidence="1">
    <location>
        <begin position="525"/>
        <end position="555"/>
    </location>
</feature>
<feature type="region of interest" description="Disordered" evidence="1">
    <location>
        <begin position="412"/>
        <end position="431"/>
    </location>
</feature>
<name>A0ABR2KW42_9EUKA</name>
<feature type="domain" description="Protein kinase" evidence="2">
    <location>
        <begin position="1"/>
        <end position="289"/>
    </location>
</feature>
<feature type="region of interest" description="Disordered" evidence="1">
    <location>
        <begin position="443"/>
        <end position="474"/>
    </location>
</feature>
<dbReference type="PROSITE" id="PS50011">
    <property type="entry name" value="PROTEIN_KINASE_DOM"/>
    <property type="match status" value="1"/>
</dbReference>
<sequence>MFQIKDYTSINPFRNSHHLMTGVKTGTNDHVFIKTREFDINEEAKITINLSDSLGFPHFFYYGIENNKSILITSQLGKSLKNLFYESNLKFSLKTLLMITDQLLQRLEFLFHSGIVHGRISPDHILVDRITTPNNPDTLYLINFEHSERIKINSEVGVKVQVNLICQDPLSLSSPNSTFEEILLSKAPYDTSRSAEDFLPTSVLCKEDLTPKSDLESLLYTLVYFFNRGKLPWSNEKSTIDHKVSILAEELCAGMPTEFTIFAKMIKALTPDDIPDYSQYRNLFRDLFIRKKYIYDGIFDWNKPRVISFSFNDRFNTNKGSSSNTNFYTNIPLQSSLDSFPKSLTLKSNPIFMKNPLNRPPFQFSQNNPQTNNDELQILNDNQENEIPITSDEILYPTNNIDRLNLSDTDLRSKHKHHHKHKHNHKFMRKQLPKVDFCDKDGKSDLAQVSGTKNKTRSSSLRIPQPPSASASSNQIFQTGLHSHTLSPSPSPSQLFDAFKTSSAPSPELHGFTYTMKQAQSAAQQYVSSLPRRGIPANRGRSLSLSTYSSSLDLS</sequence>
<proteinExistence type="predicted"/>
<dbReference type="SUPFAM" id="SSF56112">
    <property type="entry name" value="Protein kinase-like (PK-like)"/>
    <property type="match status" value="1"/>
</dbReference>
<dbReference type="EMBL" id="JAPFFF010000003">
    <property type="protein sequence ID" value="KAK8894976.1"/>
    <property type="molecule type" value="Genomic_DNA"/>
</dbReference>
<feature type="compositionally biased region" description="Low complexity" evidence="1">
    <location>
        <begin position="542"/>
        <end position="555"/>
    </location>
</feature>
<dbReference type="InterPro" id="IPR000719">
    <property type="entry name" value="Prot_kinase_dom"/>
</dbReference>
<protein>
    <recommendedName>
        <fullName evidence="2">Protein kinase domain-containing protein</fullName>
    </recommendedName>
</protein>
<dbReference type="Gene3D" id="1.10.510.10">
    <property type="entry name" value="Transferase(Phosphotransferase) domain 1"/>
    <property type="match status" value="1"/>
</dbReference>
<evidence type="ECO:0000256" key="1">
    <source>
        <dbReference type="SAM" id="MobiDB-lite"/>
    </source>
</evidence>
<feature type="compositionally biased region" description="Polar residues" evidence="1">
    <location>
        <begin position="447"/>
        <end position="462"/>
    </location>
</feature>
<evidence type="ECO:0000259" key="2">
    <source>
        <dbReference type="PROSITE" id="PS50011"/>
    </source>
</evidence>
<reference evidence="3 4" key="1">
    <citation type="submission" date="2024-04" db="EMBL/GenBank/DDBJ databases">
        <title>Tritrichomonas musculus Genome.</title>
        <authorList>
            <person name="Alves-Ferreira E."/>
            <person name="Grigg M."/>
            <person name="Lorenzi H."/>
            <person name="Galac M."/>
        </authorList>
    </citation>
    <scope>NUCLEOTIDE SEQUENCE [LARGE SCALE GENOMIC DNA]</scope>
    <source>
        <strain evidence="3 4">EAF2021</strain>
    </source>
</reference>
<dbReference type="InterPro" id="IPR011009">
    <property type="entry name" value="Kinase-like_dom_sf"/>
</dbReference>
<gene>
    <name evidence="3" type="ORF">M9Y10_023418</name>
</gene>
<dbReference type="PANTHER" id="PTHR11909">
    <property type="entry name" value="CASEIN KINASE-RELATED"/>
    <property type="match status" value="1"/>
</dbReference>
<organism evidence="3 4">
    <name type="scientific">Tritrichomonas musculus</name>
    <dbReference type="NCBI Taxonomy" id="1915356"/>
    <lineage>
        <taxon>Eukaryota</taxon>
        <taxon>Metamonada</taxon>
        <taxon>Parabasalia</taxon>
        <taxon>Tritrichomonadida</taxon>
        <taxon>Tritrichomonadidae</taxon>
        <taxon>Tritrichomonas</taxon>
    </lineage>
</organism>
<feature type="compositionally biased region" description="Basic residues" evidence="1">
    <location>
        <begin position="413"/>
        <end position="431"/>
    </location>
</feature>
<evidence type="ECO:0000313" key="3">
    <source>
        <dbReference type="EMBL" id="KAK8894976.1"/>
    </source>
</evidence>
<evidence type="ECO:0000313" key="4">
    <source>
        <dbReference type="Proteomes" id="UP001470230"/>
    </source>
</evidence>
<keyword evidence="4" id="KW-1185">Reference proteome</keyword>